<gene>
    <name evidence="2" type="ORF">NQ502_05950</name>
</gene>
<dbReference type="SMART" id="SM00382">
    <property type="entry name" value="AAA"/>
    <property type="match status" value="1"/>
</dbReference>
<dbReference type="InterPro" id="IPR003593">
    <property type="entry name" value="AAA+_ATPase"/>
</dbReference>
<dbReference type="InterPro" id="IPR011704">
    <property type="entry name" value="ATPase_dyneun-rel_AAA"/>
</dbReference>
<dbReference type="Proteomes" id="UP001060164">
    <property type="component" value="Chromosome"/>
</dbReference>
<name>A0ABY5VJ08_9FIRM</name>
<keyword evidence="3" id="KW-1185">Reference proteome</keyword>
<dbReference type="Pfam" id="PF07728">
    <property type="entry name" value="AAA_5"/>
    <property type="match status" value="1"/>
</dbReference>
<organism evidence="2 3">
    <name type="scientific">Ruminococcus gauvreauii</name>
    <dbReference type="NCBI Taxonomy" id="438033"/>
    <lineage>
        <taxon>Bacteria</taxon>
        <taxon>Bacillati</taxon>
        <taxon>Bacillota</taxon>
        <taxon>Clostridia</taxon>
        <taxon>Eubacteriales</taxon>
        <taxon>Oscillospiraceae</taxon>
        <taxon>Ruminococcus</taxon>
    </lineage>
</organism>
<dbReference type="EMBL" id="CP102290">
    <property type="protein sequence ID" value="UWP60569.1"/>
    <property type="molecule type" value="Genomic_DNA"/>
</dbReference>
<dbReference type="RefSeq" id="WP_028530507.1">
    <property type="nucleotide sequence ID" value="NZ_CABLBR010000002.1"/>
</dbReference>
<dbReference type="InterPro" id="IPR027417">
    <property type="entry name" value="P-loop_NTPase"/>
</dbReference>
<reference evidence="2" key="1">
    <citation type="journal article" date="2022" name="Cell">
        <title>Design, construction, and in vivo augmentation of a complex gut microbiome.</title>
        <authorList>
            <person name="Cheng A.G."/>
            <person name="Ho P.Y."/>
            <person name="Aranda-Diaz A."/>
            <person name="Jain S."/>
            <person name="Yu F.B."/>
            <person name="Meng X."/>
            <person name="Wang M."/>
            <person name="Iakiviak M."/>
            <person name="Nagashima K."/>
            <person name="Zhao A."/>
            <person name="Murugkar P."/>
            <person name="Patil A."/>
            <person name="Atabakhsh K."/>
            <person name="Weakley A."/>
            <person name="Yan J."/>
            <person name="Brumbaugh A.R."/>
            <person name="Higginbottom S."/>
            <person name="Dimas A."/>
            <person name="Shiver A.L."/>
            <person name="Deutschbauer A."/>
            <person name="Neff N."/>
            <person name="Sonnenburg J.L."/>
            <person name="Huang K.C."/>
            <person name="Fischbach M.A."/>
        </authorList>
    </citation>
    <scope>NUCLEOTIDE SEQUENCE</scope>
    <source>
        <strain evidence="2">DSM 19829</strain>
    </source>
</reference>
<evidence type="ECO:0000313" key="3">
    <source>
        <dbReference type="Proteomes" id="UP001060164"/>
    </source>
</evidence>
<dbReference type="SUPFAM" id="SSF52540">
    <property type="entry name" value="P-loop containing nucleoside triphosphate hydrolases"/>
    <property type="match status" value="1"/>
</dbReference>
<dbReference type="Gene3D" id="3.40.50.300">
    <property type="entry name" value="P-loop containing nucleotide triphosphate hydrolases"/>
    <property type="match status" value="1"/>
</dbReference>
<proteinExistence type="predicted"/>
<accession>A0ABY5VJ08</accession>
<evidence type="ECO:0000313" key="2">
    <source>
        <dbReference type="EMBL" id="UWP60569.1"/>
    </source>
</evidence>
<evidence type="ECO:0000259" key="1">
    <source>
        <dbReference type="SMART" id="SM00382"/>
    </source>
</evidence>
<protein>
    <submittedName>
        <fullName evidence="2">AAA family ATPase</fullName>
    </submittedName>
</protein>
<feature type="domain" description="AAA+ ATPase" evidence="1">
    <location>
        <begin position="32"/>
        <end position="180"/>
    </location>
</feature>
<sequence>MNIKEAKEEIKRTLHAYTQRTSEGILQIPAVQQRPVLLIGPPGIGKTAIMKQIAREESVGLVAYTMTHHTRQSAIGLPVLKEKTYNGRTYSITEYTMSEIVASVYDCMEATGYTSGILFIDEMNCVSETLTPVMLQLLQNKTFGNHQIPEGWLIVAAGNPPAYNRSVREFDMVTLDRVKNMSIEADYSVWKEYACANAVHPSVLAYLNMYPDCFYCVQNQDKLIAFVTARGWEDLSCIIKSYETSGDPVSEALIRQYLQHDEIARNFYLFYDLFTQYASDFAKDDFFGPNVTARIQTADPAESISVASMLFAKASAKIREYSFSSQVHKHLSGLWTLFKNINDHQALDGENTLQQLEQFISKRHSSNRIREDNGLLPLEEKILEFHTLRLLEELLLSARKLQLSEDPDIMEKFDDTLKDMKKHQNSSAEEILAFLCDSYRLLEAAPDDVSLLYFTSDLTNNPDCSEFLSSHPCSPYLSHTGSLLLKQREDEIRAAMNTSSGE</sequence>
<dbReference type="CDD" id="cd00009">
    <property type="entry name" value="AAA"/>
    <property type="match status" value="1"/>
</dbReference>